<sequence length="148" mass="15591">MGVIVDRFWYLRRTILRGTVFVQELAQHGRLDRGALQTLADAAGDLPEAALLQTAASHSGHVQGDPLASRLEESILVMAPQLDRRLWVLDTIITLAPLLGLFGTIIGMFHAFSILAAPGHAPAAVTGGVADALVATATGLFIAMTGLV</sequence>
<feature type="transmembrane region" description="Helical" evidence="9">
    <location>
        <begin position="124"/>
        <end position="147"/>
    </location>
</feature>
<dbReference type="GO" id="GO:0017038">
    <property type="term" value="P:protein import"/>
    <property type="evidence" value="ECO:0007669"/>
    <property type="project" value="TreeGrafter"/>
</dbReference>
<feature type="transmembrane region" description="Helical" evidence="9">
    <location>
        <begin position="86"/>
        <end position="112"/>
    </location>
</feature>
<keyword evidence="5 9" id="KW-0812">Transmembrane</keyword>
<reference evidence="11" key="2">
    <citation type="journal article" date="2014" name="ISME J.">
        <title>Microbial stratification in low pH oxic and suboxic macroscopic growths along an acid mine drainage.</title>
        <authorList>
            <person name="Mendez-Garcia C."/>
            <person name="Mesa V."/>
            <person name="Sprenger R.R."/>
            <person name="Richter M."/>
            <person name="Diez M.S."/>
            <person name="Solano J."/>
            <person name="Bargiela R."/>
            <person name="Golyshina O.V."/>
            <person name="Manteca A."/>
            <person name="Ramos J.L."/>
            <person name="Gallego J.R."/>
            <person name="Llorente I."/>
            <person name="Martins Dos Santos V.A."/>
            <person name="Jensen O.N."/>
            <person name="Pelaez A.I."/>
            <person name="Sanchez J."/>
            <person name="Ferrer M."/>
        </authorList>
    </citation>
    <scope>NUCLEOTIDE SEQUENCE</scope>
</reference>
<gene>
    <name evidence="11" type="ORF">B1A_14374</name>
</gene>
<dbReference type="InterPro" id="IPR050790">
    <property type="entry name" value="ExbB/TolQ_transport"/>
</dbReference>
<protein>
    <submittedName>
        <fullName evidence="11">MotA/TolQ/ExbB proton channel</fullName>
    </submittedName>
</protein>
<proteinExistence type="inferred from homology"/>
<feature type="domain" description="MotA/TolQ/ExbB proton channel" evidence="10">
    <location>
        <begin position="47"/>
        <end position="145"/>
    </location>
</feature>
<keyword evidence="7 9" id="KW-1133">Transmembrane helix</keyword>
<dbReference type="EMBL" id="AUZX01010550">
    <property type="protein sequence ID" value="EQD47291.1"/>
    <property type="molecule type" value="Genomic_DNA"/>
</dbReference>
<dbReference type="AlphaFoldDB" id="T0ZGE8"/>
<dbReference type="PANTHER" id="PTHR30625:SF15">
    <property type="entry name" value="BIOPOLYMER TRANSPORT PROTEIN EXBB"/>
    <property type="match status" value="1"/>
</dbReference>
<keyword evidence="4" id="KW-1003">Cell membrane</keyword>
<keyword evidence="8 9" id="KW-0472">Membrane</keyword>
<accession>T0ZGE8</accession>
<comment type="similarity">
    <text evidence="2">Belongs to the ExbB/TolQ family.</text>
</comment>
<evidence type="ECO:0000256" key="6">
    <source>
        <dbReference type="ARBA" id="ARBA00022927"/>
    </source>
</evidence>
<dbReference type="Pfam" id="PF01618">
    <property type="entry name" value="MotA_ExbB"/>
    <property type="match status" value="1"/>
</dbReference>
<name>T0ZGE8_9ZZZZ</name>
<evidence type="ECO:0000256" key="8">
    <source>
        <dbReference type="ARBA" id="ARBA00023136"/>
    </source>
</evidence>
<evidence type="ECO:0000313" key="11">
    <source>
        <dbReference type="EMBL" id="EQD47291.1"/>
    </source>
</evidence>
<reference evidence="11" key="1">
    <citation type="submission" date="2013-08" db="EMBL/GenBank/DDBJ databases">
        <authorList>
            <person name="Mendez C."/>
            <person name="Richter M."/>
            <person name="Ferrer M."/>
            <person name="Sanchez J."/>
        </authorList>
    </citation>
    <scope>NUCLEOTIDE SEQUENCE</scope>
</reference>
<evidence type="ECO:0000256" key="2">
    <source>
        <dbReference type="ARBA" id="ARBA00010442"/>
    </source>
</evidence>
<evidence type="ECO:0000256" key="7">
    <source>
        <dbReference type="ARBA" id="ARBA00022989"/>
    </source>
</evidence>
<evidence type="ECO:0000256" key="4">
    <source>
        <dbReference type="ARBA" id="ARBA00022475"/>
    </source>
</evidence>
<evidence type="ECO:0000259" key="10">
    <source>
        <dbReference type="Pfam" id="PF01618"/>
    </source>
</evidence>
<dbReference type="InterPro" id="IPR002898">
    <property type="entry name" value="MotA_ExbB_proton_chnl"/>
</dbReference>
<organism evidence="11">
    <name type="scientific">mine drainage metagenome</name>
    <dbReference type="NCBI Taxonomy" id="410659"/>
    <lineage>
        <taxon>unclassified sequences</taxon>
        <taxon>metagenomes</taxon>
        <taxon>ecological metagenomes</taxon>
    </lineage>
</organism>
<dbReference type="PANTHER" id="PTHR30625">
    <property type="entry name" value="PROTEIN TOLQ"/>
    <property type="match status" value="1"/>
</dbReference>
<evidence type="ECO:0000256" key="1">
    <source>
        <dbReference type="ARBA" id="ARBA00004651"/>
    </source>
</evidence>
<evidence type="ECO:0000256" key="5">
    <source>
        <dbReference type="ARBA" id="ARBA00022692"/>
    </source>
</evidence>
<comment type="caution">
    <text evidence="11">The sequence shown here is derived from an EMBL/GenBank/DDBJ whole genome shotgun (WGS) entry which is preliminary data.</text>
</comment>
<evidence type="ECO:0000256" key="9">
    <source>
        <dbReference type="SAM" id="Phobius"/>
    </source>
</evidence>
<comment type="subcellular location">
    <subcellularLocation>
        <location evidence="1">Cell membrane</location>
        <topology evidence="1">Multi-pass membrane protein</topology>
    </subcellularLocation>
</comment>
<dbReference type="GO" id="GO:0005886">
    <property type="term" value="C:plasma membrane"/>
    <property type="evidence" value="ECO:0007669"/>
    <property type="project" value="UniProtKB-SubCell"/>
</dbReference>
<keyword evidence="6" id="KW-0653">Protein transport</keyword>
<evidence type="ECO:0000256" key="3">
    <source>
        <dbReference type="ARBA" id="ARBA00022448"/>
    </source>
</evidence>
<keyword evidence="3" id="KW-0813">Transport</keyword>
<feature type="non-terminal residue" evidence="11">
    <location>
        <position position="148"/>
    </location>
</feature>